<dbReference type="Proteomes" id="UP000830671">
    <property type="component" value="Chromosome 4"/>
</dbReference>
<dbReference type="KEGG" id="clup:CLUP02_09099"/>
<reference evidence="1" key="1">
    <citation type="journal article" date="2021" name="Mol. Plant Microbe Interact.">
        <title>Complete Genome Sequence of the Plant-Pathogenic Fungus Colletotrichum lupini.</title>
        <authorList>
            <person name="Baroncelli R."/>
            <person name="Pensec F."/>
            <person name="Da Lio D."/>
            <person name="Boufleur T."/>
            <person name="Vicente I."/>
            <person name="Sarrocco S."/>
            <person name="Picot A."/>
            <person name="Baraldi E."/>
            <person name="Sukno S."/>
            <person name="Thon M."/>
            <person name="Le Floch G."/>
        </authorList>
    </citation>
    <scope>NUCLEOTIDE SEQUENCE</scope>
    <source>
        <strain evidence="1">IMI 504893</strain>
    </source>
</reference>
<gene>
    <name evidence="1" type="ORF">CLUP02_09099</name>
</gene>
<accession>A0A9Q8SV19</accession>
<evidence type="ECO:0000313" key="1">
    <source>
        <dbReference type="EMBL" id="UQC83605.1"/>
    </source>
</evidence>
<dbReference type="GeneID" id="73343090"/>
<evidence type="ECO:0000313" key="2">
    <source>
        <dbReference type="Proteomes" id="UP000830671"/>
    </source>
</evidence>
<organism evidence="1 2">
    <name type="scientific">Colletotrichum lupini</name>
    <dbReference type="NCBI Taxonomy" id="145971"/>
    <lineage>
        <taxon>Eukaryota</taxon>
        <taxon>Fungi</taxon>
        <taxon>Dikarya</taxon>
        <taxon>Ascomycota</taxon>
        <taxon>Pezizomycotina</taxon>
        <taxon>Sordariomycetes</taxon>
        <taxon>Hypocreomycetidae</taxon>
        <taxon>Glomerellales</taxon>
        <taxon>Glomerellaceae</taxon>
        <taxon>Colletotrichum</taxon>
        <taxon>Colletotrichum acutatum species complex</taxon>
    </lineage>
</organism>
<dbReference type="AlphaFoldDB" id="A0A9Q8SV19"/>
<keyword evidence="2" id="KW-1185">Reference proteome</keyword>
<proteinExistence type="predicted"/>
<sequence>MRAGLVVGSVTTSEYPVLYVFDLFVKLSWSTYGRSWWGTLPLGLDEVNPRKSPRNKVSLR</sequence>
<name>A0A9Q8SV19_9PEZI</name>
<dbReference type="RefSeq" id="XP_049145224.1">
    <property type="nucleotide sequence ID" value="XM_049288080.1"/>
</dbReference>
<protein>
    <submittedName>
        <fullName evidence="1">Uncharacterized protein</fullName>
    </submittedName>
</protein>
<dbReference type="EMBL" id="CP019476">
    <property type="protein sequence ID" value="UQC83605.1"/>
    <property type="molecule type" value="Genomic_DNA"/>
</dbReference>